<proteinExistence type="predicted"/>
<sequence>MSYAFSTSKKAATTDSRLVLGLPHLRFHTQYRVPSLFENHFSCWDKSPFVSR</sequence>
<organism evidence="1">
    <name type="scientific">Anguilla anguilla</name>
    <name type="common">European freshwater eel</name>
    <name type="synonym">Muraena anguilla</name>
    <dbReference type="NCBI Taxonomy" id="7936"/>
    <lineage>
        <taxon>Eukaryota</taxon>
        <taxon>Metazoa</taxon>
        <taxon>Chordata</taxon>
        <taxon>Craniata</taxon>
        <taxon>Vertebrata</taxon>
        <taxon>Euteleostomi</taxon>
        <taxon>Actinopterygii</taxon>
        <taxon>Neopterygii</taxon>
        <taxon>Teleostei</taxon>
        <taxon>Anguilliformes</taxon>
        <taxon>Anguillidae</taxon>
        <taxon>Anguilla</taxon>
    </lineage>
</organism>
<evidence type="ECO:0000313" key="1">
    <source>
        <dbReference type="EMBL" id="JAH04548.1"/>
    </source>
</evidence>
<name>A0A0E9PL33_ANGAN</name>
<dbReference type="EMBL" id="GBXM01104029">
    <property type="protein sequence ID" value="JAH04548.1"/>
    <property type="molecule type" value="Transcribed_RNA"/>
</dbReference>
<accession>A0A0E9PL33</accession>
<reference evidence="1" key="1">
    <citation type="submission" date="2014-11" db="EMBL/GenBank/DDBJ databases">
        <authorList>
            <person name="Amaro Gonzalez C."/>
        </authorList>
    </citation>
    <scope>NUCLEOTIDE SEQUENCE</scope>
</reference>
<dbReference type="AlphaFoldDB" id="A0A0E9PL33"/>
<protein>
    <submittedName>
        <fullName evidence="1">Uncharacterized protein</fullName>
    </submittedName>
</protein>
<reference evidence="1" key="2">
    <citation type="journal article" date="2015" name="Fish Shellfish Immunol.">
        <title>Early steps in the European eel (Anguilla anguilla)-Vibrio vulnificus interaction in the gills: Role of the RtxA13 toxin.</title>
        <authorList>
            <person name="Callol A."/>
            <person name="Pajuelo D."/>
            <person name="Ebbesson L."/>
            <person name="Teles M."/>
            <person name="MacKenzie S."/>
            <person name="Amaro C."/>
        </authorList>
    </citation>
    <scope>NUCLEOTIDE SEQUENCE</scope>
</reference>